<feature type="domain" description="Coenzyme Q-binding protein COQ10 START" evidence="2">
    <location>
        <begin position="84"/>
        <end position="205"/>
    </location>
</feature>
<organism evidence="3 4">
    <name type="scientific">Thermoleptolyngbya sichuanensis A183</name>
    <dbReference type="NCBI Taxonomy" id="2737172"/>
    <lineage>
        <taxon>Bacteria</taxon>
        <taxon>Bacillati</taxon>
        <taxon>Cyanobacteriota</taxon>
        <taxon>Cyanophyceae</taxon>
        <taxon>Oculatellales</taxon>
        <taxon>Oculatellaceae</taxon>
        <taxon>Thermoleptolyngbya</taxon>
        <taxon>Thermoleptolyngbya sichuanensis</taxon>
    </lineage>
</organism>
<reference evidence="3 4" key="1">
    <citation type="submission" date="2020-05" db="EMBL/GenBank/DDBJ databases">
        <title>Complete genome sequence of of a novel Thermoleptolyngbya strain isolated from hot springs of Ganzi, Sichuan China.</title>
        <authorList>
            <person name="Tang J."/>
            <person name="Daroch M."/>
            <person name="Li L."/>
            <person name="Waleron K."/>
            <person name="Waleron M."/>
            <person name="Waleron M."/>
        </authorList>
    </citation>
    <scope>NUCLEOTIDE SEQUENCE [LARGE SCALE GENOMIC DNA]</scope>
    <source>
        <strain evidence="3 4">PKUAC-SCTA183</strain>
    </source>
</reference>
<keyword evidence="1" id="KW-0732">Signal</keyword>
<evidence type="ECO:0000313" key="3">
    <source>
        <dbReference type="EMBL" id="QKD82579.1"/>
    </source>
</evidence>
<dbReference type="InterPro" id="IPR023393">
    <property type="entry name" value="START-like_dom_sf"/>
</dbReference>
<dbReference type="SUPFAM" id="SSF55961">
    <property type="entry name" value="Bet v1-like"/>
    <property type="match status" value="1"/>
</dbReference>
<accession>A0A6M8B5G2</accession>
<dbReference type="RefSeq" id="WP_172355495.1">
    <property type="nucleotide sequence ID" value="NZ_CP053661.1"/>
</dbReference>
<feature type="signal peptide" evidence="1">
    <location>
        <begin position="1"/>
        <end position="33"/>
    </location>
</feature>
<dbReference type="Proteomes" id="UP000505210">
    <property type="component" value="Chromosome"/>
</dbReference>
<dbReference type="InterPro" id="IPR005031">
    <property type="entry name" value="COQ10_START"/>
</dbReference>
<keyword evidence="4" id="KW-1185">Reference proteome</keyword>
<protein>
    <recommendedName>
        <fullName evidence="2">Coenzyme Q-binding protein COQ10 START domain-containing protein</fullName>
    </recommendedName>
</protein>
<sequence length="220" mass="23865">MKISLQFGWTRLTALLSASAVLTSALGTGLAAAPTAAPQRSLPSTEFSSTAPTELLRLPGAVATAPGVTISGENGRFVGQVVINGSAAAAWAVLTDYNNFASFLPNVESSRLLSRNGNQVTFEQVNVLRVASVPVRNRVTIASSEQRPSQIQFVVMDGNEPIMQGVWQLQQASARQLVLTHQVVISPRSDLMRDVYSRVYRGELETTLVSLRREIERRSR</sequence>
<evidence type="ECO:0000256" key="1">
    <source>
        <dbReference type="SAM" id="SignalP"/>
    </source>
</evidence>
<gene>
    <name evidence="3" type="ORF">HPC62_10645</name>
</gene>
<dbReference type="KEGG" id="theu:HPC62_10645"/>
<feature type="chain" id="PRO_5027062025" description="Coenzyme Q-binding protein COQ10 START domain-containing protein" evidence="1">
    <location>
        <begin position="34"/>
        <end position="220"/>
    </location>
</feature>
<dbReference type="PANTHER" id="PTHR34060:SF1">
    <property type="entry name" value="POLYKETIDE CYCLASE _ DEHYDRASE AND LIPID TRANSPORT PROTEIN"/>
    <property type="match status" value="1"/>
</dbReference>
<dbReference type="EMBL" id="CP053661">
    <property type="protein sequence ID" value="QKD82579.1"/>
    <property type="molecule type" value="Genomic_DNA"/>
</dbReference>
<name>A0A6M8B5G2_9CYAN</name>
<dbReference type="PANTHER" id="PTHR34060">
    <property type="entry name" value="POLYKETIDE CYCLASE / DEHYDRASE AND LIPID TRANSPORT PROTEIN"/>
    <property type="match status" value="1"/>
</dbReference>
<dbReference type="AlphaFoldDB" id="A0A6M8B5G2"/>
<dbReference type="Pfam" id="PF03364">
    <property type="entry name" value="Polyketide_cyc"/>
    <property type="match status" value="1"/>
</dbReference>
<dbReference type="Gene3D" id="3.30.530.20">
    <property type="match status" value="1"/>
</dbReference>
<evidence type="ECO:0000313" key="4">
    <source>
        <dbReference type="Proteomes" id="UP000505210"/>
    </source>
</evidence>
<proteinExistence type="predicted"/>
<evidence type="ECO:0000259" key="2">
    <source>
        <dbReference type="Pfam" id="PF03364"/>
    </source>
</evidence>